<feature type="region of interest" description="Disordered" evidence="1">
    <location>
        <begin position="244"/>
        <end position="264"/>
    </location>
</feature>
<name>A0A8F8KPL2_9VIRU</name>
<protein>
    <submittedName>
        <fullName evidence="2">AAA+ ATPase spastin</fullName>
    </submittedName>
</protein>
<dbReference type="InterPro" id="IPR027417">
    <property type="entry name" value="P-loop_NTPase"/>
</dbReference>
<evidence type="ECO:0000256" key="1">
    <source>
        <dbReference type="SAM" id="MobiDB-lite"/>
    </source>
</evidence>
<evidence type="ECO:0000313" key="2">
    <source>
        <dbReference type="EMBL" id="QYA18736.1"/>
    </source>
</evidence>
<accession>A0A8F8KPL2</accession>
<sequence>MKRLLESSDENNQLPTKRFCLSSHFQPPSNVTEWENDFSKQRSNLVSFIRASTNPSAPKLCLVAGPIGCGKTTIINQACAETGYRTKVLDAVKSPSFAQFRKDILGMLIPKSTLMAFNDSRSRGSNPNERVILWIHNLDKVAWVKTTKPNEWSSFWSAISCPKKRCCTAIMEVTYPSEDRINAPKDQEGVCWIEIDRPPVRTLTSILLRLNPNAEWAAIACSERSEGDIRKAIKQFKFLTNDDTNSSWQKRSTPDTPISKKAASSTLRSDPELWMRSVLTPLSRKEDQRTQLINRLSLYCTMAMGIGSTEGRNLSAISADVNRTVASDLLFKWTVDALKTSSVAPLPNEGDFKVSSGFHTLQRYRVNTRRLADQIRCQSILLHTDDKIIDHLTPESVIHTYLCPSIARYLISQVSNVTNDSPKVSEHLLRESLTRLGTCEIGFVLQCHVPESVRVKCASKYAHLKKRIAEMADSVSIY</sequence>
<dbReference type="EMBL" id="MZ420154">
    <property type="protein sequence ID" value="QYA18736.1"/>
    <property type="molecule type" value="Genomic_DNA"/>
</dbReference>
<gene>
    <name evidence="2" type="ORF">KOM_12_468</name>
</gene>
<proteinExistence type="predicted"/>
<reference evidence="2" key="1">
    <citation type="submission" date="2021-06" db="EMBL/GenBank/DDBJ databases">
        <authorList>
            <person name="Rolland C."/>
        </authorList>
    </citation>
    <scope>NUCLEOTIDE SEQUENCE</scope>
    <source>
        <strain evidence="2">347.936635</strain>
    </source>
</reference>
<dbReference type="Gene3D" id="3.40.50.300">
    <property type="entry name" value="P-loop containing nucleotide triphosphate hydrolases"/>
    <property type="match status" value="1"/>
</dbReference>
<dbReference type="SUPFAM" id="SSF52540">
    <property type="entry name" value="P-loop containing nucleoside triphosphate hydrolases"/>
    <property type="match status" value="1"/>
</dbReference>
<organism evidence="2">
    <name type="scientific">Clandestinovirus</name>
    <dbReference type="NCBI Taxonomy" id="2831644"/>
    <lineage>
        <taxon>Viruses</taxon>
    </lineage>
</organism>